<dbReference type="HOGENOM" id="CLU_1102376_0_0_0"/>
<proteinExistence type="predicted"/>
<gene>
    <name evidence="1" type="ordered locus">trd_A0404</name>
</gene>
<accession>B9L3P0</accession>
<evidence type="ECO:0000313" key="2">
    <source>
        <dbReference type="Proteomes" id="UP000000447"/>
    </source>
</evidence>
<sequence length="252" mass="28069">MRYRIGTIALLGLLVLVGAVALARSSGLTAPFPGIDRVESAAEAARNGDRETVLLVADKPITAAELTEMEHWVAANLAWMGEVGTRMAVTDEQRAFLERQARLIEEYGKPTVALAALIVDRTLEAEAQRQGLWPDERTVQARVERDRDLAATSDDPRIKAYLQAFGETAFWQVHYPRVVALEIAKERLYQERTKDEPDPTRRQARWLAEERALVLGAPIEVVVPERLPASIDAAVEYLKQYYDLQSSVSSTG</sequence>
<dbReference type="AlphaFoldDB" id="B9L3P0"/>
<geneLocation type="plasmid" evidence="2">
    <name>Tros</name>
</geneLocation>
<evidence type="ECO:0000313" key="1">
    <source>
        <dbReference type="EMBL" id="ACM06391.1"/>
    </source>
</evidence>
<keyword evidence="1" id="KW-0614">Plasmid</keyword>
<dbReference type="InterPro" id="IPR027304">
    <property type="entry name" value="Trigger_fact/SurA_dom_sf"/>
</dbReference>
<dbReference type="Proteomes" id="UP000000447">
    <property type="component" value="Plasmid unnamed"/>
</dbReference>
<name>B9L3P0_THERP</name>
<dbReference type="SUPFAM" id="SSF109998">
    <property type="entry name" value="Triger factor/SurA peptide-binding domain-like"/>
    <property type="match status" value="1"/>
</dbReference>
<reference evidence="1 2" key="1">
    <citation type="journal article" date="2009" name="PLoS ONE">
        <title>Complete genome sequence of the aerobic CO-oxidizing thermophile Thermomicrobium roseum.</title>
        <authorList>
            <person name="Wu D."/>
            <person name="Raymond J."/>
            <person name="Wu M."/>
            <person name="Chatterji S."/>
            <person name="Ren Q."/>
            <person name="Graham J.E."/>
            <person name="Bryant D.A."/>
            <person name="Robb F."/>
            <person name="Colman A."/>
            <person name="Tallon L.J."/>
            <person name="Badger J.H."/>
            <person name="Madupu R."/>
            <person name="Ward N.L."/>
            <person name="Eisen J.A."/>
        </authorList>
    </citation>
    <scope>NUCLEOTIDE SEQUENCE [LARGE SCALE GENOMIC DNA]</scope>
    <source>
        <strain evidence="2">ATCC 27502 / DSM 5159 / P-2</strain>
        <plasmid evidence="1">unnamed</plasmid>
    </source>
</reference>
<keyword evidence="2" id="KW-1185">Reference proteome</keyword>
<dbReference type="EMBL" id="CP001276">
    <property type="protein sequence ID" value="ACM06391.1"/>
    <property type="molecule type" value="Genomic_DNA"/>
</dbReference>
<protein>
    <submittedName>
        <fullName evidence="1">Uncharacterized protein</fullName>
    </submittedName>
</protein>
<dbReference type="KEGG" id="tro:trd_A0404"/>
<organism evidence="1 2">
    <name type="scientific">Thermomicrobium roseum (strain ATCC 27502 / DSM 5159 / P-2)</name>
    <dbReference type="NCBI Taxonomy" id="309801"/>
    <lineage>
        <taxon>Bacteria</taxon>
        <taxon>Pseudomonadati</taxon>
        <taxon>Thermomicrobiota</taxon>
        <taxon>Thermomicrobia</taxon>
        <taxon>Thermomicrobiales</taxon>
        <taxon>Thermomicrobiaceae</taxon>
        <taxon>Thermomicrobium</taxon>
    </lineage>
</organism>
<dbReference type="RefSeq" id="WP_012642378.1">
    <property type="nucleotide sequence ID" value="NC_011961.1"/>
</dbReference>